<comment type="pathway">
    <text evidence="4">Amino-acid biosynthesis; D-alanine biosynthesis; D-alanine from L-alanine: step 1/1.</text>
</comment>
<dbReference type="SMART" id="SM01005">
    <property type="entry name" value="Ala_racemase_C"/>
    <property type="match status" value="1"/>
</dbReference>
<dbReference type="PRINTS" id="PR00992">
    <property type="entry name" value="ALARACEMASE"/>
</dbReference>
<evidence type="ECO:0000256" key="2">
    <source>
        <dbReference type="ARBA" id="ARBA00022898"/>
    </source>
</evidence>
<dbReference type="GO" id="GO:0009252">
    <property type="term" value="P:peptidoglycan biosynthetic process"/>
    <property type="evidence" value="ECO:0007669"/>
    <property type="project" value="TreeGrafter"/>
</dbReference>
<dbReference type="InterPro" id="IPR009006">
    <property type="entry name" value="Ala_racemase/Decarboxylase_C"/>
</dbReference>
<dbReference type="EC" id="5.1.1.1" evidence="4"/>
<dbReference type="Pfam" id="PF00842">
    <property type="entry name" value="Ala_racemase_C"/>
    <property type="match status" value="1"/>
</dbReference>
<evidence type="ECO:0000256" key="5">
    <source>
        <dbReference type="PIRSR" id="PIRSR600821-50"/>
    </source>
</evidence>
<feature type="active site" description="Proton acceptor; specific for D-alanine" evidence="4">
    <location>
        <position position="37"/>
    </location>
</feature>
<feature type="binding site" evidence="4 6">
    <location>
        <position position="134"/>
    </location>
    <ligand>
        <name>substrate</name>
    </ligand>
</feature>
<keyword evidence="2 4" id="KW-0663">Pyridoxal phosphate</keyword>
<protein>
    <recommendedName>
        <fullName evidence="4">Alanine racemase</fullName>
        <ecNumber evidence="4">5.1.1.1</ecNumber>
    </recommendedName>
</protein>
<dbReference type="GO" id="GO:0008784">
    <property type="term" value="F:alanine racemase activity"/>
    <property type="evidence" value="ECO:0007669"/>
    <property type="project" value="UniProtKB-UniRule"/>
</dbReference>
<dbReference type="Proteomes" id="UP000886891">
    <property type="component" value="Unassembled WGS sequence"/>
</dbReference>
<dbReference type="GO" id="GO:0030170">
    <property type="term" value="F:pyridoxal phosphate binding"/>
    <property type="evidence" value="ECO:0007669"/>
    <property type="project" value="UniProtKB-UniRule"/>
</dbReference>
<dbReference type="Pfam" id="PF01168">
    <property type="entry name" value="Ala_racemase_N"/>
    <property type="match status" value="1"/>
</dbReference>
<evidence type="ECO:0000256" key="1">
    <source>
        <dbReference type="ARBA" id="ARBA00001933"/>
    </source>
</evidence>
<feature type="active site" description="Proton acceptor; specific for L-alanine" evidence="4">
    <location>
        <position position="265"/>
    </location>
</feature>
<dbReference type="AlphaFoldDB" id="A0A9D1SWW1"/>
<dbReference type="PANTHER" id="PTHR30511:SF0">
    <property type="entry name" value="ALANINE RACEMASE, CATABOLIC-RELATED"/>
    <property type="match status" value="1"/>
</dbReference>
<dbReference type="EMBL" id="DVOH01000021">
    <property type="protein sequence ID" value="HIV00038.1"/>
    <property type="molecule type" value="Genomic_DNA"/>
</dbReference>
<gene>
    <name evidence="8" type="primary">alr</name>
    <name evidence="8" type="ORF">IAB14_02845</name>
</gene>
<dbReference type="InterPro" id="IPR000821">
    <property type="entry name" value="Ala_racemase"/>
</dbReference>
<evidence type="ECO:0000256" key="6">
    <source>
        <dbReference type="PIRSR" id="PIRSR600821-52"/>
    </source>
</evidence>
<keyword evidence="3 4" id="KW-0413">Isomerase</keyword>
<dbReference type="InterPro" id="IPR020622">
    <property type="entry name" value="Ala_racemase_pyridoxalP-BS"/>
</dbReference>
<feature type="modified residue" description="N6-(pyridoxal phosphate)lysine" evidence="4 5">
    <location>
        <position position="37"/>
    </location>
</feature>
<dbReference type="NCBIfam" id="TIGR00492">
    <property type="entry name" value="alr"/>
    <property type="match status" value="1"/>
</dbReference>
<dbReference type="InterPro" id="IPR011079">
    <property type="entry name" value="Ala_racemase_C"/>
</dbReference>
<comment type="catalytic activity">
    <reaction evidence="4">
        <text>L-alanine = D-alanine</text>
        <dbReference type="Rhea" id="RHEA:20249"/>
        <dbReference type="ChEBI" id="CHEBI:57416"/>
        <dbReference type="ChEBI" id="CHEBI:57972"/>
        <dbReference type="EC" id="5.1.1.1"/>
    </reaction>
</comment>
<organism evidence="8 9">
    <name type="scientific">Candidatus Stercoripulliclostridium merdipullorum</name>
    <dbReference type="NCBI Taxonomy" id="2840952"/>
    <lineage>
        <taxon>Bacteria</taxon>
        <taxon>Bacillati</taxon>
        <taxon>Bacillota</taxon>
        <taxon>Clostridia</taxon>
        <taxon>Eubacteriales</taxon>
        <taxon>Candidatus Stercoripulliclostridium</taxon>
    </lineage>
</organism>
<evidence type="ECO:0000256" key="3">
    <source>
        <dbReference type="ARBA" id="ARBA00023235"/>
    </source>
</evidence>
<dbReference type="FunFam" id="3.20.20.10:FF:000002">
    <property type="entry name" value="Alanine racemase"/>
    <property type="match status" value="1"/>
</dbReference>
<evidence type="ECO:0000256" key="4">
    <source>
        <dbReference type="HAMAP-Rule" id="MF_01201"/>
    </source>
</evidence>
<proteinExistence type="inferred from homology"/>
<dbReference type="SUPFAM" id="SSF50621">
    <property type="entry name" value="Alanine racemase C-terminal domain-like"/>
    <property type="match status" value="1"/>
</dbReference>
<feature type="domain" description="Alanine racemase C-terminal" evidence="7">
    <location>
        <begin position="244"/>
        <end position="372"/>
    </location>
</feature>
<dbReference type="GO" id="GO:0005829">
    <property type="term" value="C:cytosol"/>
    <property type="evidence" value="ECO:0007669"/>
    <property type="project" value="TreeGrafter"/>
</dbReference>
<dbReference type="GO" id="GO:0030632">
    <property type="term" value="P:D-alanine biosynthetic process"/>
    <property type="evidence" value="ECO:0007669"/>
    <property type="project" value="UniProtKB-UniRule"/>
</dbReference>
<comment type="caution">
    <text evidence="8">The sequence shown here is derived from an EMBL/GenBank/DDBJ whole genome shotgun (WGS) entry which is preliminary data.</text>
</comment>
<dbReference type="PANTHER" id="PTHR30511">
    <property type="entry name" value="ALANINE RACEMASE"/>
    <property type="match status" value="1"/>
</dbReference>
<comment type="function">
    <text evidence="4">Catalyzes the interconversion of L-alanine and D-alanine. May also act on other amino acids.</text>
</comment>
<dbReference type="HAMAP" id="MF_01201">
    <property type="entry name" value="Ala_racemase"/>
    <property type="match status" value="1"/>
</dbReference>
<feature type="binding site" evidence="4 6">
    <location>
        <position position="313"/>
    </location>
    <ligand>
        <name>substrate</name>
    </ligand>
</feature>
<evidence type="ECO:0000259" key="7">
    <source>
        <dbReference type="SMART" id="SM01005"/>
    </source>
</evidence>
<reference evidence="8" key="2">
    <citation type="journal article" date="2021" name="PeerJ">
        <title>Extensive microbial diversity within the chicken gut microbiome revealed by metagenomics and culture.</title>
        <authorList>
            <person name="Gilroy R."/>
            <person name="Ravi A."/>
            <person name="Getino M."/>
            <person name="Pursley I."/>
            <person name="Horton D.L."/>
            <person name="Alikhan N.F."/>
            <person name="Baker D."/>
            <person name="Gharbi K."/>
            <person name="Hall N."/>
            <person name="Watson M."/>
            <person name="Adriaenssens E.M."/>
            <person name="Foster-Nyarko E."/>
            <person name="Jarju S."/>
            <person name="Secka A."/>
            <person name="Antonio M."/>
            <person name="Oren A."/>
            <person name="Chaudhuri R.R."/>
            <person name="La Ragione R."/>
            <person name="Hildebrand F."/>
            <person name="Pallen M.J."/>
        </authorList>
    </citation>
    <scope>NUCLEOTIDE SEQUENCE</scope>
    <source>
        <strain evidence="8">23406</strain>
    </source>
</reference>
<accession>A0A9D1SWW1</accession>
<dbReference type="Gene3D" id="2.40.37.10">
    <property type="entry name" value="Lyase, Ornithine Decarboxylase, Chain A, domain 1"/>
    <property type="match status" value="1"/>
</dbReference>
<evidence type="ECO:0000313" key="8">
    <source>
        <dbReference type="EMBL" id="HIV00038.1"/>
    </source>
</evidence>
<name>A0A9D1SWW1_9FIRM</name>
<dbReference type="InterPro" id="IPR029066">
    <property type="entry name" value="PLP-binding_barrel"/>
</dbReference>
<evidence type="ECO:0000313" key="9">
    <source>
        <dbReference type="Proteomes" id="UP000886891"/>
    </source>
</evidence>
<dbReference type="SUPFAM" id="SSF51419">
    <property type="entry name" value="PLP-binding barrel"/>
    <property type="match status" value="1"/>
</dbReference>
<dbReference type="Gene3D" id="3.20.20.10">
    <property type="entry name" value="Alanine racemase"/>
    <property type="match status" value="1"/>
</dbReference>
<comment type="cofactor">
    <cofactor evidence="1 4 5">
        <name>pyridoxal 5'-phosphate</name>
        <dbReference type="ChEBI" id="CHEBI:597326"/>
    </cofactor>
</comment>
<comment type="similarity">
    <text evidence="4">Belongs to the alanine racemase family.</text>
</comment>
<dbReference type="CDD" id="cd00430">
    <property type="entry name" value="PLPDE_III_AR"/>
    <property type="match status" value="1"/>
</dbReference>
<dbReference type="InterPro" id="IPR001608">
    <property type="entry name" value="Ala_racemase_N"/>
</dbReference>
<reference evidence="8" key="1">
    <citation type="submission" date="2020-10" db="EMBL/GenBank/DDBJ databases">
        <authorList>
            <person name="Gilroy R."/>
        </authorList>
    </citation>
    <scope>NUCLEOTIDE SEQUENCE</scope>
    <source>
        <strain evidence="8">23406</strain>
    </source>
</reference>
<sequence>MFPITERAEAIVDLDALRHNLTLAKDKSNARLLFLVKANAYGHGAPYCAKYTEDLVDCFGVATTDEALELKRFGIKKPVMIMGAVLPSCYPTLIRNGIEFTVSSLAAAQEINAVAESLSAKALIHIAVDTGMGRIGFLATETESVQDAYRAATLPNIDLKGIFTHHAKADSAEKSYRDMQRMRYKNFLSGLRMLGLRLPVCHICNSASVIEQDDEFYDMVRFGIAAYGLYPSDEVRSDFGLIPVMSIGAKIVHLKTIPAGASVGYGATYTADRPTRIATLPLGYADGYPRALSNKGRVLIHGVSCPVVGRVCMDQIMVDVSALDDVHMGDIATILGRDGDQTITAEELGDNAASFNYEFVCGVGLRVPRKYVKDGVVVAEQRYI</sequence>
<dbReference type="PROSITE" id="PS00395">
    <property type="entry name" value="ALANINE_RACEMASE"/>
    <property type="match status" value="1"/>
</dbReference>